<keyword evidence="1" id="KW-0732">Signal</keyword>
<comment type="caution">
    <text evidence="4">The sequence shown here is derived from an EMBL/GenBank/DDBJ whole genome shotgun (WGS) entry which is preliminary data.</text>
</comment>
<dbReference type="InterPro" id="IPR000608">
    <property type="entry name" value="UBC"/>
</dbReference>
<proteinExistence type="predicted"/>
<dbReference type="STRING" id="35608.A0A2U1KI00"/>
<dbReference type="OrthoDB" id="7851174at2759"/>
<dbReference type="SUPFAM" id="SSF54495">
    <property type="entry name" value="UBC-like"/>
    <property type="match status" value="1"/>
</dbReference>
<dbReference type="PROSITE" id="PS50127">
    <property type="entry name" value="UBC_2"/>
    <property type="match status" value="1"/>
</dbReference>
<dbReference type="EMBL" id="PKPP01018273">
    <property type="protein sequence ID" value="PWA36385.1"/>
    <property type="molecule type" value="Genomic_DNA"/>
</dbReference>
<dbReference type="Gene3D" id="1.10.8.10">
    <property type="entry name" value="DNA helicase RuvA subunit, C-terminal domain"/>
    <property type="match status" value="1"/>
</dbReference>
<protein>
    <submittedName>
        <fullName evidence="4">Ubiquitin-conjugating enzyme E2 1</fullName>
    </submittedName>
</protein>
<dbReference type="PROSITE" id="PS50030">
    <property type="entry name" value="UBA"/>
    <property type="match status" value="1"/>
</dbReference>
<evidence type="ECO:0000313" key="5">
    <source>
        <dbReference type="Proteomes" id="UP000245207"/>
    </source>
</evidence>
<feature type="domain" description="UBC core" evidence="3">
    <location>
        <begin position="1"/>
        <end position="51"/>
    </location>
</feature>
<dbReference type="InterPro" id="IPR015940">
    <property type="entry name" value="UBA"/>
</dbReference>
<evidence type="ECO:0000256" key="1">
    <source>
        <dbReference type="SAM" id="SignalP"/>
    </source>
</evidence>
<sequence length="94" mass="10560">MTLKFALISLQALLSVLEPKDPQDDVVAEQYLTDHATFNATTLCWTEDFAMVSMPEYNRKMQKLIEKGFPKALVKKTLEAVGARLNVALKKLCS</sequence>
<dbReference type="InterPro" id="IPR016135">
    <property type="entry name" value="UBQ-conjugating_enzyme/RWD"/>
</dbReference>
<accession>A0A2U1KI00</accession>
<dbReference type="Gene3D" id="3.10.110.10">
    <property type="entry name" value="Ubiquitin Conjugating Enzyme"/>
    <property type="match status" value="1"/>
</dbReference>
<dbReference type="AlphaFoldDB" id="A0A2U1KI00"/>
<feature type="domain" description="UBA" evidence="2">
    <location>
        <begin position="55"/>
        <end position="94"/>
    </location>
</feature>
<evidence type="ECO:0000259" key="2">
    <source>
        <dbReference type="PROSITE" id="PS50030"/>
    </source>
</evidence>
<keyword evidence="5" id="KW-1185">Reference proteome</keyword>
<feature type="signal peptide" evidence="1">
    <location>
        <begin position="1"/>
        <end position="22"/>
    </location>
</feature>
<evidence type="ECO:0000313" key="4">
    <source>
        <dbReference type="EMBL" id="PWA36385.1"/>
    </source>
</evidence>
<feature type="chain" id="PRO_5015650996" evidence="1">
    <location>
        <begin position="23"/>
        <end position="94"/>
    </location>
</feature>
<reference evidence="4 5" key="1">
    <citation type="journal article" date="2018" name="Mol. Plant">
        <title>The genome of Artemisia annua provides insight into the evolution of Asteraceae family and artemisinin biosynthesis.</title>
        <authorList>
            <person name="Shen Q."/>
            <person name="Zhang L."/>
            <person name="Liao Z."/>
            <person name="Wang S."/>
            <person name="Yan T."/>
            <person name="Shi P."/>
            <person name="Liu M."/>
            <person name="Fu X."/>
            <person name="Pan Q."/>
            <person name="Wang Y."/>
            <person name="Lv Z."/>
            <person name="Lu X."/>
            <person name="Zhang F."/>
            <person name="Jiang W."/>
            <person name="Ma Y."/>
            <person name="Chen M."/>
            <person name="Hao X."/>
            <person name="Li L."/>
            <person name="Tang Y."/>
            <person name="Lv G."/>
            <person name="Zhou Y."/>
            <person name="Sun X."/>
            <person name="Brodelius P.E."/>
            <person name="Rose J.K.C."/>
            <person name="Tang K."/>
        </authorList>
    </citation>
    <scope>NUCLEOTIDE SEQUENCE [LARGE SCALE GENOMIC DNA]</scope>
    <source>
        <strain evidence="5">cv. Huhao1</strain>
        <tissue evidence="4">Leaf</tissue>
    </source>
</reference>
<organism evidence="4 5">
    <name type="scientific">Artemisia annua</name>
    <name type="common">Sweet wormwood</name>
    <dbReference type="NCBI Taxonomy" id="35608"/>
    <lineage>
        <taxon>Eukaryota</taxon>
        <taxon>Viridiplantae</taxon>
        <taxon>Streptophyta</taxon>
        <taxon>Embryophyta</taxon>
        <taxon>Tracheophyta</taxon>
        <taxon>Spermatophyta</taxon>
        <taxon>Magnoliopsida</taxon>
        <taxon>eudicotyledons</taxon>
        <taxon>Gunneridae</taxon>
        <taxon>Pentapetalae</taxon>
        <taxon>asterids</taxon>
        <taxon>campanulids</taxon>
        <taxon>Asterales</taxon>
        <taxon>Asteraceae</taxon>
        <taxon>Asteroideae</taxon>
        <taxon>Anthemideae</taxon>
        <taxon>Artemisiinae</taxon>
        <taxon>Artemisia</taxon>
    </lineage>
</organism>
<name>A0A2U1KI00_ARTAN</name>
<evidence type="ECO:0000259" key="3">
    <source>
        <dbReference type="PROSITE" id="PS50127"/>
    </source>
</evidence>
<gene>
    <name evidence="4" type="ORF">CTI12_AA600530</name>
</gene>
<dbReference type="Proteomes" id="UP000245207">
    <property type="component" value="Unassembled WGS sequence"/>
</dbReference>